<gene>
    <name evidence="2" type="ORF">Sviol_47770</name>
</gene>
<evidence type="ECO:0000256" key="1">
    <source>
        <dbReference type="SAM" id="MobiDB-lite"/>
    </source>
</evidence>
<organism evidence="2 3">
    <name type="scientific">Streptomyces violascens</name>
    <dbReference type="NCBI Taxonomy" id="67381"/>
    <lineage>
        <taxon>Bacteria</taxon>
        <taxon>Bacillati</taxon>
        <taxon>Actinomycetota</taxon>
        <taxon>Actinomycetes</taxon>
        <taxon>Kitasatosporales</taxon>
        <taxon>Streptomycetaceae</taxon>
        <taxon>Streptomyces</taxon>
    </lineage>
</organism>
<proteinExistence type="predicted"/>
<sequence length="195" mass="20459">MGIFATKVGVMPPVRGRRVAESASAQGELDSPVAVVGGTWGVDRGQHGAFLNRGPFCGGNSLTAVGRYRGSSRAADGDAWGQRTATSLAGRRLRAPSGPGLPPPSGSNSSARRPETREGSLGGGEPGRDQQQTREPGPFEGADPLLTVLPDSPVIDDDPQQDGRRMVTLRSPECATFSWDFYAAWVSSARPNSRA</sequence>
<reference evidence="2" key="1">
    <citation type="submission" date="2024-05" db="EMBL/GenBank/DDBJ databases">
        <title>Whole genome shotgun sequence of Streptomyces violascens NBRC 12920.</title>
        <authorList>
            <person name="Komaki H."/>
            <person name="Tamura T."/>
        </authorList>
    </citation>
    <scope>NUCLEOTIDE SEQUENCE</scope>
    <source>
        <strain evidence="2">NBRC 12920</strain>
    </source>
</reference>
<name>A0ABQ3QT20_9ACTN</name>
<dbReference type="Proteomes" id="UP001050808">
    <property type="component" value="Unassembled WGS sequence"/>
</dbReference>
<keyword evidence="3" id="KW-1185">Reference proteome</keyword>
<dbReference type="EMBL" id="BNDY01000017">
    <property type="protein sequence ID" value="GHI40369.1"/>
    <property type="molecule type" value="Genomic_DNA"/>
</dbReference>
<protein>
    <submittedName>
        <fullName evidence="2">Uncharacterized protein</fullName>
    </submittedName>
</protein>
<accession>A0ABQ3QT20</accession>
<evidence type="ECO:0000313" key="3">
    <source>
        <dbReference type="Proteomes" id="UP001050808"/>
    </source>
</evidence>
<evidence type="ECO:0000313" key="2">
    <source>
        <dbReference type="EMBL" id="GHI40369.1"/>
    </source>
</evidence>
<comment type="caution">
    <text evidence="2">The sequence shown here is derived from an EMBL/GenBank/DDBJ whole genome shotgun (WGS) entry which is preliminary data.</text>
</comment>
<feature type="region of interest" description="Disordered" evidence="1">
    <location>
        <begin position="71"/>
        <end position="165"/>
    </location>
</feature>